<dbReference type="Proteomes" id="UP000595140">
    <property type="component" value="Unassembled WGS sequence"/>
</dbReference>
<feature type="compositionally biased region" description="Low complexity" evidence="1">
    <location>
        <begin position="123"/>
        <end position="138"/>
    </location>
</feature>
<dbReference type="EMBL" id="OOIL02000404">
    <property type="protein sequence ID" value="VFQ64410.1"/>
    <property type="molecule type" value="Genomic_DNA"/>
</dbReference>
<keyword evidence="3" id="KW-1185">Reference proteome</keyword>
<dbReference type="InterPro" id="IPR039923">
    <property type="entry name" value="Protodermal_1"/>
</dbReference>
<dbReference type="OrthoDB" id="696797at2759"/>
<feature type="compositionally biased region" description="Pro residues" evidence="1">
    <location>
        <begin position="105"/>
        <end position="122"/>
    </location>
</feature>
<accession>A0A484KGA9</accession>
<feature type="region of interest" description="Disordered" evidence="1">
    <location>
        <begin position="39"/>
        <end position="157"/>
    </location>
</feature>
<evidence type="ECO:0000313" key="2">
    <source>
        <dbReference type="EMBL" id="VFQ64410.1"/>
    </source>
</evidence>
<proteinExistence type="predicted"/>
<evidence type="ECO:0000256" key="1">
    <source>
        <dbReference type="SAM" id="MobiDB-lite"/>
    </source>
</evidence>
<protein>
    <recommendedName>
        <fullName evidence="4">Protodermal factor 1</fullName>
    </recommendedName>
</protein>
<gene>
    <name evidence="2" type="ORF">CCAM_LOCUS6186</name>
</gene>
<evidence type="ECO:0000313" key="3">
    <source>
        <dbReference type="Proteomes" id="UP000595140"/>
    </source>
</evidence>
<feature type="compositionally biased region" description="Low complexity" evidence="1">
    <location>
        <begin position="148"/>
        <end position="157"/>
    </location>
</feature>
<dbReference type="PANTHER" id="PTHR33210:SF18">
    <property type="entry name" value="PROTODERMAL FACTOR 1"/>
    <property type="match status" value="1"/>
</dbReference>
<sequence length="320" mass="33179">MELITSTMRMQASFFTFATMVALFSHSLVIPVMSTSEYYSPKPSTAITPPAGDSPANINCNTPPHGGSGGGGGGSDGHHEPSTPSRSPPSGHHDGGGGSGGYHYSPPPYTPTTPTPTIPTPKTPVVTPTTDPHTTTPSTPNPTPTPTTPTYTPRTPTVAPPTVPHTPAIPIPTTPPSVGTPPFPFPNTPPFSFDPRIPSSSGPFPCTFWRMHPTMIWGIMGWNGNTVSSTFGVGNVGGFGAGMNLLEALSNTRTDGFGELYREGTAALLNSMASNGFPFSAQQVKLSFGRAALSSNGDAAAAQAQLFKMANEGRYKPASP</sequence>
<organism evidence="2 3">
    <name type="scientific">Cuscuta campestris</name>
    <dbReference type="NCBI Taxonomy" id="132261"/>
    <lineage>
        <taxon>Eukaryota</taxon>
        <taxon>Viridiplantae</taxon>
        <taxon>Streptophyta</taxon>
        <taxon>Embryophyta</taxon>
        <taxon>Tracheophyta</taxon>
        <taxon>Spermatophyta</taxon>
        <taxon>Magnoliopsida</taxon>
        <taxon>eudicotyledons</taxon>
        <taxon>Gunneridae</taxon>
        <taxon>Pentapetalae</taxon>
        <taxon>asterids</taxon>
        <taxon>lamiids</taxon>
        <taxon>Solanales</taxon>
        <taxon>Convolvulaceae</taxon>
        <taxon>Cuscuteae</taxon>
        <taxon>Cuscuta</taxon>
        <taxon>Cuscuta subgen. Grammica</taxon>
        <taxon>Cuscuta sect. Cleistogrammica</taxon>
    </lineage>
</organism>
<dbReference type="AlphaFoldDB" id="A0A484KGA9"/>
<evidence type="ECO:0008006" key="4">
    <source>
        <dbReference type="Google" id="ProtNLM"/>
    </source>
</evidence>
<dbReference type="PANTHER" id="PTHR33210">
    <property type="entry name" value="PROTODERMAL FACTOR 1"/>
    <property type="match status" value="1"/>
</dbReference>
<feature type="compositionally biased region" description="Gly residues" evidence="1">
    <location>
        <begin position="66"/>
        <end position="75"/>
    </location>
</feature>
<name>A0A484KGA9_9ASTE</name>
<dbReference type="PRINTS" id="PR01217">
    <property type="entry name" value="PRICHEXTENSN"/>
</dbReference>
<reference evidence="2 3" key="1">
    <citation type="submission" date="2018-04" db="EMBL/GenBank/DDBJ databases">
        <authorList>
            <person name="Vogel A."/>
        </authorList>
    </citation>
    <scope>NUCLEOTIDE SEQUENCE [LARGE SCALE GENOMIC DNA]</scope>
</reference>